<organism evidence="1 2">
    <name type="scientific">Marinobacterium lutimaris</name>
    <dbReference type="NCBI Taxonomy" id="568106"/>
    <lineage>
        <taxon>Bacteria</taxon>
        <taxon>Pseudomonadati</taxon>
        <taxon>Pseudomonadota</taxon>
        <taxon>Gammaproteobacteria</taxon>
        <taxon>Oceanospirillales</taxon>
        <taxon>Oceanospirillaceae</taxon>
        <taxon>Marinobacterium</taxon>
    </lineage>
</organism>
<sequence>MAYQIDAWLERKDPELRVTLRNTGVVLLHWHSAELQPMLDAGLLNPEDFCSCQGKEKELVRELFLLACMEENGCKRCNGSDGKKH</sequence>
<evidence type="ECO:0000313" key="1">
    <source>
        <dbReference type="EMBL" id="SEG53284.1"/>
    </source>
</evidence>
<name>A0A1H6AY58_9GAMM</name>
<accession>A0A1H6AY58</accession>
<dbReference type="Proteomes" id="UP000236745">
    <property type="component" value="Unassembled WGS sequence"/>
</dbReference>
<keyword evidence="2" id="KW-1185">Reference proteome</keyword>
<proteinExistence type="predicted"/>
<dbReference type="RefSeq" id="WP_104003376.1">
    <property type="nucleotide sequence ID" value="NZ_FNVQ01000002.1"/>
</dbReference>
<dbReference type="OrthoDB" id="6400925at2"/>
<reference evidence="1 2" key="1">
    <citation type="submission" date="2016-10" db="EMBL/GenBank/DDBJ databases">
        <authorList>
            <person name="de Groot N.N."/>
        </authorList>
    </citation>
    <scope>NUCLEOTIDE SEQUENCE [LARGE SCALE GENOMIC DNA]</scope>
    <source>
        <strain evidence="1 2">DSM 22012</strain>
    </source>
</reference>
<dbReference type="AlphaFoldDB" id="A0A1H6AY58"/>
<protein>
    <submittedName>
        <fullName evidence="1">Uncharacterized protein</fullName>
    </submittedName>
</protein>
<evidence type="ECO:0000313" key="2">
    <source>
        <dbReference type="Proteomes" id="UP000236745"/>
    </source>
</evidence>
<dbReference type="EMBL" id="FNVQ01000002">
    <property type="protein sequence ID" value="SEG53284.1"/>
    <property type="molecule type" value="Genomic_DNA"/>
</dbReference>
<gene>
    <name evidence="1" type="ORF">SAMN05444390_102275</name>
</gene>